<dbReference type="Proteomes" id="UP000494110">
    <property type="component" value="Unassembled WGS sequence"/>
</dbReference>
<name>A0A6P2UV04_BURL3</name>
<dbReference type="AlphaFoldDB" id="A0A6P2UV04"/>
<dbReference type="RefSeq" id="WP_175010735.1">
    <property type="nucleotide sequence ID" value="NZ_CABVQN010000002.1"/>
</dbReference>
<evidence type="ECO:0000313" key="2">
    <source>
        <dbReference type="EMBL" id="VWC71258.1"/>
    </source>
</evidence>
<organism evidence="2 3">
    <name type="scientific">Burkholderia lata (strain ATCC 17760 / DSM 23089 / LMG 22485 / NCIMB 9086 / R18194 / 383)</name>
    <dbReference type="NCBI Taxonomy" id="482957"/>
    <lineage>
        <taxon>Bacteria</taxon>
        <taxon>Pseudomonadati</taxon>
        <taxon>Pseudomonadota</taxon>
        <taxon>Betaproteobacteria</taxon>
        <taxon>Burkholderiales</taxon>
        <taxon>Burkholderiaceae</taxon>
        <taxon>Burkholderia</taxon>
        <taxon>Burkholderia cepacia complex</taxon>
    </lineage>
</organism>
<reference evidence="2 3" key="1">
    <citation type="submission" date="2019-09" db="EMBL/GenBank/DDBJ databases">
        <authorList>
            <person name="Depoorter E."/>
        </authorList>
    </citation>
    <scope>NUCLEOTIDE SEQUENCE [LARGE SCALE GENOMIC DNA]</scope>
    <source>
        <strain evidence="2">R-39750</strain>
    </source>
</reference>
<sequence length="75" mass="8027">MPECALAQGDGDAAEEPGFAHERPQTAEAKRRALVMFHEGAKPGKALLLPPALLPRRDGNTKALIDTVPIANRQT</sequence>
<feature type="region of interest" description="Disordered" evidence="1">
    <location>
        <begin position="1"/>
        <end position="22"/>
    </location>
</feature>
<protein>
    <submittedName>
        <fullName evidence="2">Uncharacterized protein</fullName>
    </submittedName>
</protein>
<gene>
    <name evidence="2" type="ORF">BLA39750_00548</name>
</gene>
<evidence type="ECO:0000313" key="3">
    <source>
        <dbReference type="Proteomes" id="UP000494110"/>
    </source>
</evidence>
<evidence type="ECO:0000256" key="1">
    <source>
        <dbReference type="SAM" id="MobiDB-lite"/>
    </source>
</evidence>
<proteinExistence type="predicted"/>
<dbReference type="EMBL" id="CABVQN010000002">
    <property type="protein sequence ID" value="VWC71258.1"/>
    <property type="molecule type" value="Genomic_DNA"/>
</dbReference>
<accession>A0A6P2UV04</accession>